<reference evidence="2" key="1">
    <citation type="journal article" date="2011" name="PLoS Biol.">
        <title>Gene gain and loss during evolution of obligate parasitism in the white rust pathogen of Arabidopsis thaliana.</title>
        <authorList>
            <person name="Kemen E."/>
            <person name="Gardiner A."/>
            <person name="Schultz-Larsen T."/>
            <person name="Kemen A.C."/>
            <person name="Balmuth A.L."/>
            <person name="Robert-Seilaniantz A."/>
            <person name="Bailey K."/>
            <person name="Holub E."/>
            <person name="Studholme D.J."/>
            <person name="Maclean D."/>
            <person name="Jones J.D."/>
        </authorList>
    </citation>
    <scope>NUCLEOTIDE SEQUENCE</scope>
</reference>
<accession>F0X2J0</accession>
<dbReference type="AlphaFoldDB" id="F0X2J0"/>
<proteinExistence type="predicted"/>
<feature type="region of interest" description="Disordered" evidence="1">
    <location>
        <begin position="62"/>
        <end position="149"/>
    </location>
</feature>
<reference evidence="2" key="2">
    <citation type="submission" date="2011-02" db="EMBL/GenBank/DDBJ databases">
        <authorList>
            <person name="MacLean D."/>
        </authorList>
    </citation>
    <scope>NUCLEOTIDE SEQUENCE</scope>
</reference>
<gene>
    <name evidence="2" type="primary">AlNc14C1112G12783</name>
    <name evidence="2" type="ORF">ALNC14_142370</name>
</gene>
<dbReference type="EMBL" id="FR824883">
    <property type="protein sequence ID" value="CCA28093.1"/>
    <property type="molecule type" value="Genomic_DNA"/>
</dbReference>
<sequence>MSTWRVYFQSPSCPIPLVVLGKVCEQICIGGRYHLARGKGAPLPAERLRMGQRSPYCLLLPLKTPKPHQQTMKPTSTSASKDPMKYKCAEPRAETPSKVPLPSTPGTGTDGTRRTAPSESIDGNKDVPMEASTEQPTPPREETVLPQVP</sequence>
<name>F0X2J0_9STRA</name>
<evidence type="ECO:0000313" key="2">
    <source>
        <dbReference type="EMBL" id="CCA28093.1"/>
    </source>
</evidence>
<protein>
    <submittedName>
        <fullName evidence="2">AlNc14C1112G12783 protein</fullName>
    </submittedName>
</protein>
<feature type="compositionally biased region" description="Polar residues" evidence="1">
    <location>
        <begin position="67"/>
        <end position="80"/>
    </location>
</feature>
<organism evidence="2">
    <name type="scientific">Albugo laibachii Nc14</name>
    <dbReference type="NCBI Taxonomy" id="890382"/>
    <lineage>
        <taxon>Eukaryota</taxon>
        <taxon>Sar</taxon>
        <taxon>Stramenopiles</taxon>
        <taxon>Oomycota</taxon>
        <taxon>Peronosporomycetes</taxon>
        <taxon>Albuginales</taxon>
        <taxon>Albuginaceae</taxon>
        <taxon>Albugo</taxon>
    </lineage>
</organism>
<feature type="compositionally biased region" description="Basic and acidic residues" evidence="1">
    <location>
        <begin position="82"/>
        <end position="95"/>
    </location>
</feature>
<evidence type="ECO:0000256" key="1">
    <source>
        <dbReference type="SAM" id="MobiDB-lite"/>
    </source>
</evidence>
<dbReference type="HOGENOM" id="CLU_1753073_0_0_1"/>